<dbReference type="Gene3D" id="3.90.930.12">
    <property type="entry name" value="Ribosomal protein L6, alpha-beta domain"/>
    <property type="match status" value="2"/>
</dbReference>
<accession>A0A0H5BQX8</accession>
<keyword evidence="5" id="KW-0687">Ribonucleoprotein</keyword>
<dbReference type="PANTHER" id="PTHR11655:SF16">
    <property type="entry name" value="60S RIBOSOMAL PROTEIN L9"/>
    <property type="match status" value="1"/>
</dbReference>
<protein>
    <submittedName>
        <fullName evidence="6">Ribosomal protein L9</fullName>
    </submittedName>
</protein>
<dbReference type="InterPro" id="IPR036789">
    <property type="entry name" value="Ribosomal_uL6-like_a/b-dom_sf"/>
</dbReference>
<evidence type="ECO:0000313" key="6">
    <source>
        <dbReference type="EMBL" id="BAS01724.1"/>
    </source>
</evidence>
<proteinExistence type="inferred from homology"/>
<keyword evidence="2" id="KW-0699">rRNA-binding</keyword>
<dbReference type="InterPro" id="IPR000702">
    <property type="entry name" value="Ribosomal_uL6-like"/>
</dbReference>
<geneLocation type="nucleomorph" evidence="6"/>
<keyword evidence="3" id="KW-0694">RNA-binding</keyword>
<dbReference type="FunFam" id="3.90.930.12:FF:000008">
    <property type="entry name" value="50S ribosomal protein L6"/>
    <property type="match status" value="1"/>
</dbReference>
<name>A0A0H5BQX8_9EUKA</name>
<evidence type="ECO:0000256" key="4">
    <source>
        <dbReference type="ARBA" id="ARBA00022980"/>
    </source>
</evidence>
<dbReference type="PIRSF" id="PIRSF002162">
    <property type="entry name" value="Ribosomal_L6"/>
    <property type="match status" value="1"/>
</dbReference>
<evidence type="ECO:0000256" key="2">
    <source>
        <dbReference type="ARBA" id="ARBA00022730"/>
    </source>
</evidence>
<dbReference type="GO" id="GO:0022625">
    <property type="term" value="C:cytosolic large ribosomal subunit"/>
    <property type="evidence" value="ECO:0007669"/>
    <property type="project" value="TreeGrafter"/>
</dbReference>
<evidence type="ECO:0000256" key="5">
    <source>
        <dbReference type="ARBA" id="ARBA00023274"/>
    </source>
</evidence>
<comment type="similarity">
    <text evidence="1">Belongs to the universal ribosomal protein uL6 family.</text>
</comment>
<dbReference type="GO" id="GO:0003735">
    <property type="term" value="F:structural constituent of ribosome"/>
    <property type="evidence" value="ECO:0007669"/>
    <property type="project" value="InterPro"/>
</dbReference>
<dbReference type="InterPro" id="IPR002359">
    <property type="entry name" value="Ribosomal_uL6_CS2"/>
</dbReference>
<dbReference type="PANTHER" id="PTHR11655">
    <property type="entry name" value="60S/50S RIBOSOMAL PROTEIN L6/L9"/>
    <property type="match status" value="1"/>
</dbReference>
<dbReference type="AlphaFoldDB" id="A0A0H5BQX8"/>
<gene>
    <name evidence="6" type="primary">rpl9</name>
</gene>
<dbReference type="GO" id="GO:0002181">
    <property type="term" value="P:cytoplasmic translation"/>
    <property type="evidence" value="ECO:0007669"/>
    <property type="project" value="TreeGrafter"/>
</dbReference>
<dbReference type="EMBL" id="AB996602">
    <property type="protein sequence ID" value="BAS01724.1"/>
    <property type="molecule type" value="Genomic_DNA"/>
</dbReference>
<dbReference type="SUPFAM" id="SSF56053">
    <property type="entry name" value="Ribosomal protein L6"/>
    <property type="match status" value="2"/>
</dbReference>
<sequence>MRSILLQCSVEIPGDVICSIKNKIIKIKGTKGILQYSYKKSNILVFKDSTYKNVLRIQRYYNSKKAPSIVRTIAAIIYNMIIGVKRGFSFQMKLVYRHFPINVKYYHEQKSIVISNYFGQKNSYIFFLPPGVYIKLTEDQKKDLTFYGTSLESIGLICGLVKQVCSINNKDCRKFLDGIYISSKKLL</sequence>
<dbReference type="GO" id="GO:0019843">
    <property type="term" value="F:rRNA binding"/>
    <property type="evidence" value="ECO:0007669"/>
    <property type="project" value="UniProtKB-KW"/>
</dbReference>
<reference evidence="6" key="1">
    <citation type="journal article" date="2015" name="Genome Biol. Evol.">
        <title>Nucleomorph Genome Sequences of Two Chlorarachniophytes, Amorphochlora amoebiformis and Lotharella vacuolata.</title>
        <authorList>
            <person name="Suzuki S."/>
            <person name="Shirato S."/>
            <person name="Hirakawa Y."/>
            <person name="Ishida K."/>
        </authorList>
    </citation>
    <scope>NUCLEOTIDE SEQUENCE</scope>
    <source>
        <strain evidence="6">CCMP2058</strain>
    </source>
</reference>
<keyword evidence="6" id="KW-0542">Nucleomorph</keyword>
<dbReference type="PROSITE" id="PS00700">
    <property type="entry name" value="RIBOSOMAL_L6_2"/>
    <property type="match status" value="1"/>
</dbReference>
<keyword evidence="4 6" id="KW-0689">Ribosomal protein</keyword>
<evidence type="ECO:0000256" key="3">
    <source>
        <dbReference type="ARBA" id="ARBA00022884"/>
    </source>
</evidence>
<organism evidence="6">
    <name type="scientific">Amorphochlora amoebiformis</name>
    <dbReference type="NCBI Taxonomy" id="1561963"/>
    <lineage>
        <taxon>Eukaryota</taxon>
        <taxon>Sar</taxon>
        <taxon>Rhizaria</taxon>
        <taxon>Cercozoa</taxon>
        <taxon>Chlorarachniophyceae</taxon>
        <taxon>Amorphochlora</taxon>
    </lineage>
</organism>
<evidence type="ECO:0000256" key="1">
    <source>
        <dbReference type="ARBA" id="ARBA00009356"/>
    </source>
</evidence>